<dbReference type="EMBL" id="BOMW01000005">
    <property type="protein sequence ID" value="GIF02831.1"/>
    <property type="molecule type" value="Genomic_DNA"/>
</dbReference>
<sequence length="235" mass="25208">MLRLHKVNRTYGHEQVRALIDATLSIQQGDLVTISGPSGSGKSTLLNILGLLDRPDSGAYEILGVETGNLSPVTLGDIRSQLFGFVFQAFHLIAGRTALENVELGMVYSRVDRRRRRKIAREVLDSVGLGARIDADTRTLSGGEKQRVAIARAIAGSPRVLFCDEPTGNLDSVNTQRILELIQDLHRSGLTVIVVTHDPDVASLGSRILTVADGVVTESTAARPAHAVLASGGQR</sequence>
<evidence type="ECO:0000259" key="4">
    <source>
        <dbReference type="PROSITE" id="PS50893"/>
    </source>
</evidence>
<dbReference type="Proteomes" id="UP000629619">
    <property type="component" value="Unassembled WGS sequence"/>
</dbReference>
<dbReference type="Pfam" id="PF00005">
    <property type="entry name" value="ABC_tran"/>
    <property type="match status" value="1"/>
</dbReference>
<dbReference type="PANTHER" id="PTHR24220">
    <property type="entry name" value="IMPORT ATP-BINDING PROTEIN"/>
    <property type="match status" value="1"/>
</dbReference>
<protein>
    <submittedName>
        <fullName evidence="5">ABC transporter ATP-binding protein YvrO</fullName>
    </submittedName>
</protein>
<dbReference type="InterPro" id="IPR015854">
    <property type="entry name" value="ABC_transpr_LolD-like"/>
</dbReference>
<proteinExistence type="predicted"/>
<evidence type="ECO:0000256" key="1">
    <source>
        <dbReference type="ARBA" id="ARBA00022448"/>
    </source>
</evidence>
<keyword evidence="1" id="KW-0813">Transport</keyword>
<reference evidence="5" key="1">
    <citation type="submission" date="2021-01" db="EMBL/GenBank/DDBJ databases">
        <title>Whole genome shotgun sequence of Actinoplanes siamensis NBRC 109076.</title>
        <authorList>
            <person name="Komaki H."/>
            <person name="Tamura T."/>
        </authorList>
    </citation>
    <scope>NUCLEOTIDE SEQUENCE</scope>
    <source>
        <strain evidence="5">NBRC 109076</strain>
    </source>
</reference>
<dbReference type="InterPro" id="IPR017911">
    <property type="entry name" value="MacB-like_ATP-bd"/>
</dbReference>
<organism evidence="5 6">
    <name type="scientific">Actinoplanes siamensis</name>
    <dbReference type="NCBI Taxonomy" id="1223317"/>
    <lineage>
        <taxon>Bacteria</taxon>
        <taxon>Bacillati</taxon>
        <taxon>Actinomycetota</taxon>
        <taxon>Actinomycetes</taxon>
        <taxon>Micromonosporales</taxon>
        <taxon>Micromonosporaceae</taxon>
        <taxon>Actinoplanes</taxon>
    </lineage>
</organism>
<feature type="domain" description="ABC transporter" evidence="4">
    <location>
        <begin position="2"/>
        <end position="235"/>
    </location>
</feature>
<dbReference type="Gene3D" id="3.40.50.300">
    <property type="entry name" value="P-loop containing nucleotide triphosphate hydrolases"/>
    <property type="match status" value="1"/>
</dbReference>
<dbReference type="PROSITE" id="PS00211">
    <property type="entry name" value="ABC_TRANSPORTER_1"/>
    <property type="match status" value="1"/>
</dbReference>
<dbReference type="GO" id="GO:0005886">
    <property type="term" value="C:plasma membrane"/>
    <property type="evidence" value="ECO:0007669"/>
    <property type="project" value="TreeGrafter"/>
</dbReference>
<comment type="caution">
    <text evidence="5">The sequence shown here is derived from an EMBL/GenBank/DDBJ whole genome shotgun (WGS) entry which is preliminary data.</text>
</comment>
<keyword evidence="6" id="KW-1185">Reference proteome</keyword>
<dbReference type="CDD" id="cd03255">
    <property type="entry name" value="ABC_MJ0796_LolCDE_FtsE"/>
    <property type="match status" value="1"/>
</dbReference>
<dbReference type="PROSITE" id="PS50893">
    <property type="entry name" value="ABC_TRANSPORTER_2"/>
    <property type="match status" value="1"/>
</dbReference>
<dbReference type="GO" id="GO:0005524">
    <property type="term" value="F:ATP binding"/>
    <property type="evidence" value="ECO:0007669"/>
    <property type="project" value="UniProtKB-KW"/>
</dbReference>
<dbReference type="RefSeq" id="WP_203676574.1">
    <property type="nucleotide sequence ID" value="NZ_BOMW01000005.1"/>
</dbReference>
<dbReference type="InterPro" id="IPR003593">
    <property type="entry name" value="AAA+_ATPase"/>
</dbReference>
<dbReference type="SUPFAM" id="SSF52540">
    <property type="entry name" value="P-loop containing nucleoside triphosphate hydrolases"/>
    <property type="match status" value="1"/>
</dbReference>
<dbReference type="SMART" id="SM00382">
    <property type="entry name" value="AAA"/>
    <property type="match status" value="1"/>
</dbReference>
<dbReference type="GO" id="GO:0098796">
    <property type="term" value="C:membrane protein complex"/>
    <property type="evidence" value="ECO:0007669"/>
    <property type="project" value="UniProtKB-ARBA"/>
</dbReference>
<dbReference type="GO" id="GO:0016887">
    <property type="term" value="F:ATP hydrolysis activity"/>
    <property type="evidence" value="ECO:0007669"/>
    <property type="project" value="InterPro"/>
</dbReference>
<evidence type="ECO:0000313" key="6">
    <source>
        <dbReference type="Proteomes" id="UP000629619"/>
    </source>
</evidence>
<gene>
    <name evidence="5" type="primary">yvrO</name>
    <name evidence="5" type="ORF">Asi03nite_03690</name>
</gene>
<name>A0A919N206_9ACTN</name>
<evidence type="ECO:0000313" key="5">
    <source>
        <dbReference type="EMBL" id="GIF02831.1"/>
    </source>
</evidence>
<dbReference type="InterPro" id="IPR027417">
    <property type="entry name" value="P-loop_NTPase"/>
</dbReference>
<keyword evidence="2" id="KW-0547">Nucleotide-binding</keyword>
<dbReference type="InterPro" id="IPR003439">
    <property type="entry name" value="ABC_transporter-like_ATP-bd"/>
</dbReference>
<dbReference type="AlphaFoldDB" id="A0A919N206"/>
<evidence type="ECO:0000256" key="2">
    <source>
        <dbReference type="ARBA" id="ARBA00022741"/>
    </source>
</evidence>
<dbReference type="FunFam" id="3.40.50.300:FF:000032">
    <property type="entry name" value="Export ABC transporter ATP-binding protein"/>
    <property type="match status" value="1"/>
</dbReference>
<dbReference type="GO" id="GO:0022857">
    <property type="term" value="F:transmembrane transporter activity"/>
    <property type="evidence" value="ECO:0007669"/>
    <property type="project" value="TreeGrafter"/>
</dbReference>
<keyword evidence="3 5" id="KW-0067">ATP-binding</keyword>
<accession>A0A919N206</accession>
<dbReference type="InterPro" id="IPR017871">
    <property type="entry name" value="ABC_transporter-like_CS"/>
</dbReference>
<evidence type="ECO:0000256" key="3">
    <source>
        <dbReference type="ARBA" id="ARBA00022840"/>
    </source>
</evidence>
<dbReference type="PANTHER" id="PTHR24220:SF86">
    <property type="entry name" value="ABC TRANSPORTER ABCH.1"/>
    <property type="match status" value="1"/>
</dbReference>